<protein>
    <recommendedName>
        <fullName evidence="4">VWFC domain-containing protein</fullName>
    </recommendedName>
</protein>
<evidence type="ECO:0000256" key="1">
    <source>
        <dbReference type="ARBA" id="ARBA00004613"/>
    </source>
</evidence>
<dbReference type="OrthoDB" id="6262482at2759"/>
<feature type="domain" description="VWFC" evidence="4">
    <location>
        <begin position="44"/>
        <end position="110"/>
    </location>
</feature>
<evidence type="ECO:0000256" key="3">
    <source>
        <dbReference type="ARBA" id="ARBA00022729"/>
    </source>
</evidence>
<evidence type="ECO:0000313" key="5">
    <source>
        <dbReference type="EMBL" id="JAT81403.1"/>
    </source>
</evidence>
<dbReference type="SUPFAM" id="SSF57603">
    <property type="entry name" value="FnI-like domain"/>
    <property type="match status" value="2"/>
</dbReference>
<gene>
    <name evidence="5" type="ORF">g.10567</name>
</gene>
<sequence>RSGRGPTVRCSTTDCAPIQATEDFVLQPRPVPFKCCPEAEYVACRDEDKVYKVGETWTSPYDACVSYVCQATEDGKLTKVTTKQSCVKDCDPGWQYVPPAPDSGLCCGKCKPQACVYHGESHAIGEHWVSPDYCTVYTCIESNDTLQIQISNTTCPDEPEESKKSFVLKEKVVPGQCCKSYEPIACRDGNKIYQEGQTWPTSDPCKNTTCVRDDTGRLTHTSLVQTCVNECEPGWKHVAPRPGECCGSCKQATCLYDGEMHLPGTTWSSDDQCKNYTCDVDGDRLAVSISVVSCPDVSDCSPEDLVNDTCCQVCKEKPQALKTCMRESLGVSAAGAV</sequence>
<dbReference type="Pfam" id="PF23003">
    <property type="entry name" value="Fn1_2"/>
    <property type="match status" value="1"/>
</dbReference>
<dbReference type="InterPro" id="IPR052424">
    <property type="entry name" value="Kielin_Chordin-BMP_Reg"/>
</dbReference>
<evidence type="ECO:0000259" key="4">
    <source>
        <dbReference type="SMART" id="SM00214"/>
    </source>
</evidence>
<organism evidence="5">
    <name type="scientific">Pectinophora gossypiella</name>
    <name type="common">Cotton pink bollworm</name>
    <name type="synonym">Depressaria gossypiella</name>
    <dbReference type="NCBI Taxonomy" id="13191"/>
    <lineage>
        <taxon>Eukaryota</taxon>
        <taxon>Metazoa</taxon>
        <taxon>Ecdysozoa</taxon>
        <taxon>Arthropoda</taxon>
        <taxon>Hexapoda</taxon>
        <taxon>Insecta</taxon>
        <taxon>Pterygota</taxon>
        <taxon>Neoptera</taxon>
        <taxon>Endopterygota</taxon>
        <taxon>Lepidoptera</taxon>
        <taxon>Glossata</taxon>
        <taxon>Ditrysia</taxon>
        <taxon>Gelechioidea</taxon>
        <taxon>Gelechiidae</taxon>
        <taxon>Apatetrinae</taxon>
        <taxon>Pectinophora</taxon>
    </lineage>
</organism>
<keyword evidence="3" id="KW-0732">Signal</keyword>
<dbReference type="InterPro" id="IPR055119">
    <property type="entry name" value="Mig18_Fn1"/>
</dbReference>
<dbReference type="PANTHER" id="PTHR46698">
    <property type="entry name" value="CROSSVEINLESS 2"/>
    <property type="match status" value="1"/>
</dbReference>
<reference evidence="5" key="1">
    <citation type="submission" date="2015-09" db="EMBL/GenBank/DDBJ databases">
        <title>De novo assembly of Pectinophora gossypiella (Pink Bollworm) gut transcriptome.</title>
        <authorList>
            <person name="Tassone E.E."/>
        </authorList>
    </citation>
    <scope>NUCLEOTIDE SEQUENCE</scope>
</reference>
<keyword evidence="2" id="KW-0964">Secreted</keyword>
<proteinExistence type="predicted"/>
<dbReference type="InterPro" id="IPR001007">
    <property type="entry name" value="VWF_dom"/>
</dbReference>
<dbReference type="GO" id="GO:0005576">
    <property type="term" value="C:extracellular region"/>
    <property type="evidence" value="ECO:0007669"/>
    <property type="project" value="UniProtKB-SubCell"/>
</dbReference>
<feature type="non-terminal residue" evidence="5">
    <location>
        <position position="1"/>
    </location>
</feature>
<feature type="domain" description="VWFC" evidence="4">
    <location>
        <begin position="186"/>
        <end position="249"/>
    </location>
</feature>
<dbReference type="SMART" id="SM00214">
    <property type="entry name" value="VWC"/>
    <property type="match status" value="4"/>
</dbReference>
<feature type="domain" description="VWFC" evidence="4">
    <location>
        <begin position="254"/>
        <end position="314"/>
    </location>
</feature>
<name>A0A1E1W345_PECGO</name>
<evidence type="ECO:0000256" key="2">
    <source>
        <dbReference type="ARBA" id="ARBA00022525"/>
    </source>
</evidence>
<comment type="subcellular location">
    <subcellularLocation>
        <location evidence="1">Secreted</location>
    </subcellularLocation>
</comment>
<dbReference type="EMBL" id="GDQN01009651">
    <property type="protein sequence ID" value="JAT81403.1"/>
    <property type="molecule type" value="Transcribed_RNA"/>
</dbReference>
<feature type="non-terminal residue" evidence="5">
    <location>
        <position position="337"/>
    </location>
</feature>
<accession>A0A1E1W345</accession>
<dbReference type="PANTHER" id="PTHR46698:SF4">
    <property type="entry name" value="CROSSVEINLESS 2"/>
    <property type="match status" value="1"/>
</dbReference>
<dbReference type="AlphaFoldDB" id="A0A1E1W345"/>
<feature type="domain" description="VWFC" evidence="4">
    <location>
        <begin position="115"/>
        <end position="179"/>
    </location>
</feature>